<evidence type="ECO:0000256" key="6">
    <source>
        <dbReference type="ARBA" id="ARBA00022842"/>
    </source>
</evidence>
<evidence type="ECO:0000256" key="4">
    <source>
        <dbReference type="ARBA" id="ARBA00001946"/>
    </source>
</evidence>
<dbReference type="InterPro" id="IPR001926">
    <property type="entry name" value="TrpB-like_PALP"/>
</dbReference>
<dbReference type="GO" id="GO:0003941">
    <property type="term" value="F:L-serine ammonia-lyase activity"/>
    <property type="evidence" value="ECO:0007669"/>
    <property type="project" value="TreeGrafter"/>
</dbReference>
<dbReference type="CDD" id="cd01562">
    <property type="entry name" value="Thr-dehyd"/>
    <property type="match status" value="1"/>
</dbReference>
<gene>
    <name evidence="10" type="ORF">DWB85_09280</name>
</gene>
<evidence type="ECO:0000256" key="2">
    <source>
        <dbReference type="ARBA" id="ARBA00001933"/>
    </source>
</evidence>
<comment type="cofactor">
    <cofactor evidence="1">
        <name>Ca(2+)</name>
        <dbReference type="ChEBI" id="CHEBI:29108"/>
    </cofactor>
</comment>
<dbReference type="GO" id="GO:0005524">
    <property type="term" value="F:ATP binding"/>
    <property type="evidence" value="ECO:0007669"/>
    <property type="project" value="TreeGrafter"/>
</dbReference>
<dbReference type="FunFam" id="3.40.50.1100:FF:000005">
    <property type="entry name" value="Threonine dehydratase catabolic"/>
    <property type="match status" value="1"/>
</dbReference>
<dbReference type="GO" id="GO:0070179">
    <property type="term" value="P:D-serine biosynthetic process"/>
    <property type="evidence" value="ECO:0007669"/>
    <property type="project" value="TreeGrafter"/>
</dbReference>
<comment type="cofactor">
    <cofactor evidence="3">
        <name>Mn(2+)</name>
        <dbReference type="ChEBI" id="CHEBI:29035"/>
    </cofactor>
</comment>
<dbReference type="Gene3D" id="3.40.50.1100">
    <property type="match status" value="2"/>
</dbReference>
<dbReference type="Proteomes" id="UP000265509">
    <property type="component" value="Unassembled WGS sequence"/>
</dbReference>
<comment type="similarity">
    <text evidence="5">Belongs to the serine/threonine dehydratase family.</text>
</comment>
<keyword evidence="6" id="KW-0460">Magnesium</keyword>
<comment type="caution">
    <text evidence="10">The sequence shown here is derived from an EMBL/GenBank/DDBJ whole genome shotgun (WGS) entry which is preliminary data.</text>
</comment>
<dbReference type="EMBL" id="QRAN01000008">
    <property type="protein sequence ID" value="RLQ22116.1"/>
    <property type="molecule type" value="Genomic_DNA"/>
</dbReference>
<reference evidence="10 11" key="1">
    <citation type="submission" date="2018-07" db="EMBL/GenBank/DDBJ databases">
        <title>Halioglobus sp. genome submission.</title>
        <authorList>
            <person name="Ye M.-Q."/>
            <person name="Du Z.-J."/>
        </authorList>
    </citation>
    <scope>NUCLEOTIDE SEQUENCE [LARGE SCALE GENOMIC DNA]</scope>
    <source>
        <strain evidence="10 11">U0301</strain>
    </source>
</reference>
<dbReference type="GO" id="GO:0000287">
    <property type="term" value="F:magnesium ion binding"/>
    <property type="evidence" value="ECO:0007669"/>
    <property type="project" value="TreeGrafter"/>
</dbReference>
<dbReference type="GO" id="GO:0008721">
    <property type="term" value="F:D-serine ammonia-lyase activity"/>
    <property type="evidence" value="ECO:0007669"/>
    <property type="project" value="TreeGrafter"/>
</dbReference>
<dbReference type="Pfam" id="PF00291">
    <property type="entry name" value="PALP"/>
    <property type="match status" value="1"/>
</dbReference>
<name>A0A3L7DY50_9GAMM</name>
<dbReference type="OrthoDB" id="9811476at2"/>
<sequence>MTAIEPLDFARVVAASERIAGSVHRTPVLTSQLLDQLTGAQLFFKAEHLQRVGAFKARGATNAVRKLDDARARAGVATHSSGNHGAALAMAAAARGIAAHIVMPANAPAVKKEAVAAYGGLIVECEPTLAAREATLARVIAATGATEIHPYNHPDIIAGQGTAALELLQQVADLDVVVVPVGGGGLLAGTALAVKGSTSRTEVLAVEPEGADDAFRSFGLGELQPQTNPRTIADGLRTSLGELNFSIIRKQVDTILTVADERIVEAMQLHWSRMKQVVEPSGAVSFAGLLEHPERFRGRRVGVIISGGNLDPANLPW</sequence>
<comment type="cofactor">
    <cofactor evidence="4">
        <name>Mg(2+)</name>
        <dbReference type="ChEBI" id="CHEBI:18420"/>
    </cofactor>
</comment>
<dbReference type="PANTHER" id="PTHR43050">
    <property type="entry name" value="SERINE / THREONINE RACEMASE FAMILY MEMBER"/>
    <property type="match status" value="1"/>
</dbReference>
<evidence type="ECO:0000256" key="1">
    <source>
        <dbReference type="ARBA" id="ARBA00001913"/>
    </source>
</evidence>
<organism evidence="10 11">
    <name type="scientific">Seongchinamella sediminis</name>
    <dbReference type="NCBI Taxonomy" id="2283635"/>
    <lineage>
        <taxon>Bacteria</taxon>
        <taxon>Pseudomonadati</taxon>
        <taxon>Pseudomonadota</taxon>
        <taxon>Gammaproteobacteria</taxon>
        <taxon>Cellvibrionales</taxon>
        <taxon>Halieaceae</taxon>
        <taxon>Seongchinamella</taxon>
    </lineage>
</organism>
<dbReference type="AlphaFoldDB" id="A0A3L7DY50"/>
<dbReference type="InterPro" id="IPR036052">
    <property type="entry name" value="TrpB-like_PALP_sf"/>
</dbReference>
<dbReference type="GO" id="GO:0030378">
    <property type="term" value="F:serine racemase activity"/>
    <property type="evidence" value="ECO:0007669"/>
    <property type="project" value="TreeGrafter"/>
</dbReference>
<dbReference type="GO" id="GO:0030170">
    <property type="term" value="F:pyridoxal phosphate binding"/>
    <property type="evidence" value="ECO:0007669"/>
    <property type="project" value="InterPro"/>
</dbReference>
<keyword evidence="11" id="KW-1185">Reference proteome</keyword>
<dbReference type="RefSeq" id="WP_117953941.1">
    <property type="nucleotide sequence ID" value="NZ_QRAN01000008.1"/>
</dbReference>
<evidence type="ECO:0000256" key="5">
    <source>
        <dbReference type="ARBA" id="ARBA00010869"/>
    </source>
</evidence>
<evidence type="ECO:0000313" key="10">
    <source>
        <dbReference type="EMBL" id="RLQ22116.1"/>
    </source>
</evidence>
<evidence type="ECO:0000259" key="9">
    <source>
        <dbReference type="Pfam" id="PF00291"/>
    </source>
</evidence>
<dbReference type="GO" id="GO:0018114">
    <property type="term" value="F:threonine racemase activity"/>
    <property type="evidence" value="ECO:0007669"/>
    <property type="project" value="TreeGrafter"/>
</dbReference>
<dbReference type="SUPFAM" id="SSF53686">
    <property type="entry name" value="Tryptophan synthase beta subunit-like PLP-dependent enzymes"/>
    <property type="match status" value="1"/>
</dbReference>
<dbReference type="InterPro" id="IPR000634">
    <property type="entry name" value="Ser/Thr_deHydtase_PyrdxlP-BS"/>
</dbReference>
<dbReference type="PANTHER" id="PTHR43050:SF1">
    <property type="entry name" value="SERINE RACEMASE"/>
    <property type="match status" value="1"/>
</dbReference>
<evidence type="ECO:0000256" key="8">
    <source>
        <dbReference type="ARBA" id="ARBA00023239"/>
    </source>
</evidence>
<accession>A0A3L7DY50</accession>
<feature type="domain" description="Tryptophan synthase beta chain-like PALP" evidence="9">
    <location>
        <begin position="22"/>
        <end position="307"/>
    </location>
</feature>
<proteinExistence type="inferred from homology"/>
<dbReference type="FunFam" id="3.40.50.1100:FF:000007">
    <property type="entry name" value="L-threonine dehydratase catabolic TdcB"/>
    <property type="match status" value="1"/>
</dbReference>
<evidence type="ECO:0000256" key="7">
    <source>
        <dbReference type="ARBA" id="ARBA00022898"/>
    </source>
</evidence>
<evidence type="ECO:0000256" key="3">
    <source>
        <dbReference type="ARBA" id="ARBA00001936"/>
    </source>
</evidence>
<dbReference type="PROSITE" id="PS00165">
    <property type="entry name" value="DEHYDRATASE_SER_THR"/>
    <property type="match status" value="1"/>
</dbReference>
<keyword evidence="8" id="KW-0456">Lyase</keyword>
<protein>
    <submittedName>
        <fullName evidence="10">Pyridoxal-phosphate dependent enzyme</fullName>
    </submittedName>
</protein>
<keyword evidence="7" id="KW-0663">Pyridoxal phosphate</keyword>
<comment type="cofactor">
    <cofactor evidence="2">
        <name>pyridoxal 5'-phosphate</name>
        <dbReference type="ChEBI" id="CHEBI:597326"/>
    </cofactor>
</comment>
<evidence type="ECO:0000313" key="11">
    <source>
        <dbReference type="Proteomes" id="UP000265509"/>
    </source>
</evidence>